<accession>A0A212LC41</accession>
<evidence type="ECO:0000313" key="2">
    <source>
        <dbReference type="EMBL" id="SCM75133.1"/>
    </source>
</evidence>
<name>A0A212LC41_9HYPH</name>
<gene>
    <name evidence="1" type="ORF">KL86PLE_10001</name>
    <name evidence="2" type="ORF">KL86PLE_130534</name>
</gene>
<reference evidence="2" key="1">
    <citation type="submission" date="2016-08" db="EMBL/GenBank/DDBJ databases">
        <authorList>
            <person name="Seilhamer J.J."/>
        </authorList>
    </citation>
    <scope>NUCLEOTIDE SEQUENCE</scope>
    <source>
        <strain evidence="2">86</strain>
    </source>
</reference>
<dbReference type="EMBL" id="FMJD01000005">
    <property type="protein sequence ID" value="SCM75133.1"/>
    <property type="molecule type" value="Genomic_DNA"/>
</dbReference>
<dbReference type="AlphaFoldDB" id="A0A212LC41"/>
<protein>
    <submittedName>
        <fullName evidence="2">Uncharacterized protein</fullName>
    </submittedName>
</protein>
<organism evidence="2">
    <name type="scientific">uncultured Pleomorphomonas sp</name>
    <dbReference type="NCBI Taxonomy" id="442121"/>
    <lineage>
        <taxon>Bacteria</taxon>
        <taxon>Pseudomonadati</taxon>
        <taxon>Pseudomonadota</taxon>
        <taxon>Alphaproteobacteria</taxon>
        <taxon>Hyphomicrobiales</taxon>
        <taxon>Pleomorphomonadaceae</taxon>
        <taxon>Pleomorphomonas</taxon>
        <taxon>environmental samples</taxon>
    </lineage>
</organism>
<sequence>MSEMQNSTTSAVTVEALMAQTDLFAERIDMLNAGATAMFEGLVMAIRGAEDVAVHLRAQTTAGCLFQLKVVWRYGEDILNLMPDELPARNKAVETVQQIHAALDSVMARLEERPKAAA</sequence>
<proteinExistence type="predicted"/>
<dbReference type="EMBL" id="FMJD01000001">
    <property type="protein sequence ID" value="SCM70002.1"/>
    <property type="molecule type" value="Genomic_DNA"/>
</dbReference>
<evidence type="ECO:0000313" key="1">
    <source>
        <dbReference type="EMBL" id="SCM70002.1"/>
    </source>
</evidence>
<dbReference type="RefSeq" id="WP_288195407.1">
    <property type="nucleotide sequence ID" value="NZ_LT608334.1"/>
</dbReference>